<organism evidence="2 3">
    <name type="scientific">Crocosphaera watsonii WH 0003</name>
    <dbReference type="NCBI Taxonomy" id="423471"/>
    <lineage>
        <taxon>Bacteria</taxon>
        <taxon>Bacillati</taxon>
        <taxon>Cyanobacteriota</taxon>
        <taxon>Cyanophyceae</taxon>
        <taxon>Oscillatoriophycideae</taxon>
        <taxon>Chroococcales</taxon>
        <taxon>Aphanothecaceae</taxon>
        <taxon>Crocosphaera</taxon>
    </lineage>
</organism>
<dbReference type="PATRIC" id="fig|423471.3.peg.4700"/>
<gene>
    <name evidence="2" type="ORF">CWATWH0003_5015</name>
</gene>
<dbReference type="PANTHER" id="PTHR42912:SF80">
    <property type="entry name" value="METHYLTRANSFERASE DOMAIN-CONTAINING PROTEIN"/>
    <property type="match status" value="1"/>
</dbReference>
<protein>
    <recommendedName>
        <fullName evidence="1">Methyltransferase domain-containing protein</fullName>
    </recommendedName>
</protein>
<comment type="caution">
    <text evidence="2">The sequence shown here is derived from an EMBL/GenBank/DDBJ whole genome shotgun (WGS) entry which is preliminary data.</text>
</comment>
<dbReference type="InterPro" id="IPR029063">
    <property type="entry name" value="SAM-dependent_MTases_sf"/>
</dbReference>
<evidence type="ECO:0000259" key="1">
    <source>
        <dbReference type="Pfam" id="PF13649"/>
    </source>
</evidence>
<dbReference type="InterPro" id="IPR041698">
    <property type="entry name" value="Methyltransf_25"/>
</dbReference>
<reference evidence="2 3" key="1">
    <citation type="journal article" date="2011" name="Front. Microbiol.">
        <title>Two Strains of Crocosphaera watsonii with Highly Conserved Genomes are Distinguished by Strain-Specific Features.</title>
        <authorList>
            <person name="Bench S.R."/>
            <person name="Ilikchyan I.N."/>
            <person name="Tripp H.J."/>
            <person name="Zehr J.P."/>
        </authorList>
    </citation>
    <scope>NUCLEOTIDE SEQUENCE [LARGE SCALE GENOMIC DNA]</scope>
    <source>
        <strain evidence="2 3">WH 0003</strain>
    </source>
</reference>
<sequence>MTVTSFQPQPGLASRVINGILSVKPLAKLAKHQARNMIINRAEKIGVPWRDNVRQLSQHNWQEELANVENSNLVYPDYYVCSFHGYDSGNLSWESALEVESAAYAVHASIWPDAGVKGDPRLRDNYHSILKQQLSLNPQTILDIGCSVGMSTFPLQEMYPNAKLTGLDLSAYHLAVARYRSQQRNLDIDWVHAAAEETNLPSASFDLVSSFLLYHELPKTAAIAIFKEARRLLKPGGYFTMMDMNPRAEAFQKMPPYVLTLLKSTEPYLDQYFALDVETALTEAGFETPTITPVSPRHRAIVARLS</sequence>
<dbReference type="InterPro" id="IPR050508">
    <property type="entry name" value="Methyltransf_Superfamily"/>
</dbReference>
<dbReference type="PANTHER" id="PTHR42912">
    <property type="entry name" value="METHYLTRANSFERASE"/>
    <property type="match status" value="1"/>
</dbReference>
<dbReference type="CDD" id="cd02440">
    <property type="entry name" value="AdoMet_MTases"/>
    <property type="match status" value="1"/>
</dbReference>
<accession>G5JC54</accession>
<dbReference type="GeneID" id="88768370"/>
<dbReference type="Pfam" id="PF13649">
    <property type="entry name" value="Methyltransf_25"/>
    <property type="match status" value="1"/>
</dbReference>
<dbReference type="AlphaFoldDB" id="G5JC54"/>
<feature type="domain" description="Methyltransferase" evidence="1">
    <location>
        <begin position="141"/>
        <end position="237"/>
    </location>
</feature>
<evidence type="ECO:0000313" key="2">
    <source>
        <dbReference type="EMBL" id="EHJ10231.1"/>
    </source>
</evidence>
<dbReference type="RefSeq" id="WP_007312806.1">
    <property type="nucleotide sequence ID" value="NZ_AESD01000747.1"/>
</dbReference>
<evidence type="ECO:0000313" key="3">
    <source>
        <dbReference type="Proteomes" id="UP000003477"/>
    </source>
</evidence>
<dbReference type="SUPFAM" id="SSF53335">
    <property type="entry name" value="S-adenosyl-L-methionine-dependent methyltransferases"/>
    <property type="match status" value="1"/>
</dbReference>
<name>G5JC54_CROWT</name>
<proteinExistence type="predicted"/>
<dbReference type="Proteomes" id="UP000003477">
    <property type="component" value="Unassembled WGS sequence"/>
</dbReference>
<dbReference type="EMBL" id="AESD01000747">
    <property type="protein sequence ID" value="EHJ10231.1"/>
    <property type="molecule type" value="Genomic_DNA"/>
</dbReference>
<dbReference type="Gene3D" id="3.40.50.150">
    <property type="entry name" value="Vaccinia Virus protein VP39"/>
    <property type="match status" value="1"/>
</dbReference>
<dbReference type="GO" id="GO:0008168">
    <property type="term" value="F:methyltransferase activity"/>
    <property type="evidence" value="ECO:0007669"/>
    <property type="project" value="TreeGrafter"/>
</dbReference>